<comment type="caution">
    <text evidence="1">The sequence shown here is derived from an EMBL/GenBank/DDBJ whole genome shotgun (WGS) entry which is preliminary data.</text>
</comment>
<gene>
    <name evidence="1" type="ORF">TSAR_008860</name>
</gene>
<reference evidence="1 2" key="1">
    <citation type="journal article" date="2017" name="Curr. Biol.">
        <title>The Evolution of Venom by Co-option of Single-Copy Genes.</title>
        <authorList>
            <person name="Martinson E.O."/>
            <person name="Mrinalini"/>
            <person name="Kelkar Y.D."/>
            <person name="Chang C.H."/>
            <person name="Werren J.H."/>
        </authorList>
    </citation>
    <scope>NUCLEOTIDE SEQUENCE [LARGE SCALE GENOMIC DNA]</scope>
    <source>
        <strain evidence="1 2">Alberta</strain>
        <tissue evidence="1">Whole body</tissue>
    </source>
</reference>
<name>A0A232EHW0_9HYME</name>
<evidence type="ECO:0000313" key="2">
    <source>
        <dbReference type="Proteomes" id="UP000215335"/>
    </source>
</evidence>
<proteinExistence type="predicted"/>
<feature type="non-terminal residue" evidence="1">
    <location>
        <position position="1"/>
    </location>
</feature>
<protein>
    <submittedName>
        <fullName evidence="1">Uncharacterized protein</fullName>
    </submittedName>
</protein>
<dbReference type="EMBL" id="NNAY01004432">
    <property type="protein sequence ID" value="OXU17908.1"/>
    <property type="molecule type" value="Genomic_DNA"/>
</dbReference>
<accession>A0A232EHW0</accession>
<evidence type="ECO:0000313" key="1">
    <source>
        <dbReference type="EMBL" id="OXU17908.1"/>
    </source>
</evidence>
<keyword evidence="2" id="KW-1185">Reference proteome</keyword>
<dbReference type="Proteomes" id="UP000215335">
    <property type="component" value="Unassembled WGS sequence"/>
</dbReference>
<dbReference type="AlphaFoldDB" id="A0A232EHW0"/>
<organism evidence="1 2">
    <name type="scientific">Trichomalopsis sarcophagae</name>
    <dbReference type="NCBI Taxonomy" id="543379"/>
    <lineage>
        <taxon>Eukaryota</taxon>
        <taxon>Metazoa</taxon>
        <taxon>Ecdysozoa</taxon>
        <taxon>Arthropoda</taxon>
        <taxon>Hexapoda</taxon>
        <taxon>Insecta</taxon>
        <taxon>Pterygota</taxon>
        <taxon>Neoptera</taxon>
        <taxon>Endopterygota</taxon>
        <taxon>Hymenoptera</taxon>
        <taxon>Apocrita</taxon>
        <taxon>Proctotrupomorpha</taxon>
        <taxon>Chalcidoidea</taxon>
        <taxon>Pteromalidae</taxon>
        <taxon>Pteromalinae</taxon>
        <taxon>Trichomalopsis</taxon>
    </lineage>
</organism>
<sequence length="336" mass="38521">SFRPVSQHVVLKLRSTFFFDSTTQITPDSLYETVLIFNRTLTEDGWRDVNVEEVYNVDIEDTRYGPTDRNWISEISKIILDNELNNIYGKIGNLKKFLVHKDFLGKITTTVNKSRGEILLLILKFSISNELSFSGLVNLFKLINSMFETPILPDSRHIIDKLVNPKEGVEHHAVCQKCIVYLGKIGDIPSSSICNKITFSFESANQHLLNATKCAKGVSQQVVRFINICHSCSVVKEKVIHQADDDITSPNYILYFNRSDVDDQIITSLHLSSYSSEFFYKMTKNCFTRAYKVCQVIERIHEENRVVSTSSIEKILVDMNVDKIIYLCPIPNLLLY</sequence>